<feature type="region of interest" description="Disordered" evidence="1">
    <location>
        <begin position="537"/>
        <end position="570"/>
    </location>
</feature>
<protein>
    <submittedName>
        <fullName evidence="3">DUF2961 domain-containing protein</fullName>
    </submittedName>
</protein>
<evidence type="ECO:0000256" key="1">
    <source>
        <dbReference type="SAM" id="MobiDB-lite"/>
    </source>
</evidence>
<feature type="compositionally biased region" description="Gly residues" evidence="1">
    <location>
        <begin position="435"/>
        <end position="445"/>
    </location>
</feature>
<sequence>MERRIAIAAALSCMLAAAGGRATAAEWPPPVPAGLDAYTLWDRWPYQRIGVRAYMDSTFDREGGNRTADASHFLYGERPDFNVALDVPGPGILYFVRTNHWHGSPWHYEVDGTDHVVRETSTDGPESPTPGSTFQPVEALPPPLAWSWPTTRGADLNWVPVPFERSLRLAYGRTHYGTGYFIHHRFAEGTALSSRPPPFDLRTRPDPSVLDLIGRSGTDIAPPGTAVSERAALDPGKPLTLFRLDGPAMVRALKLTVPRDRALELSDARLRITWDGRAEPSVDAPLALFFGAGLLYNRDDSEYLVKAFPSAIRYDGDRVHLDCYFPMPFFRGAVVELVPPAGLAAPVELAAELRHEPFRDRPSAVGYFHATYRDHGGGEPGRDHVLLDTRGIEGSRDWSGSFVGTSFTFTDRAELRTLEGDPRFFFDDAKNPQGHGTGTEEWGGGGDYWGGRTMTLPFAGHPTGAPTPAEAKAPADLVHSAYRFLLADLFPFGRNARIQLEHGGTNDMAERYRTVTYWYGLPAASLARTDALEIGDPASERDHGYRSPDASAPRALTSRRRGVPDPGQETRTVRYTKGTSEFTLGILPDNHGVMLRRTLDYGMPDQRAAVFVADGAAAEPVWEPAGTWHLAGSDTVYHSFPPGELDPPAPVVVTAGRRLAEDEFLLPLHLTRGRSSIRVRVAYEPVGRPLLPGMPVPESAWSEIGYEAWCWVEPAFDPGR</sequence>
<feature type="region of interest" description="Disordered" evidence="1">
    <location>
        <begin position="426"/>
        <end position="445"/>
    </location>
</feature>
<reference evidence="3" key="1">
    <citation type="submission" date="2021-02" db="EMBL/GenBank/DDBJ databases">
        <title>Skermanella TT6 skin isolate.</title>
        <authorList>
            <person name="Lee K."/>
            <person name="Ganzorig M."/>
        </authorList>
    </citation>
    <scope>NUCLEOTIDE SEQUENCE</scope>
    <source>
        <strain evidence="3">TT6</strain>
    </source>
</reference>
<dbReference type="RefSeq" id="WP_201076171.1">
    <property type="nucleotide sequence ID" value="NZ_CP067420.1"/>
</dbReference>
<keyword evidence="4" id="KW-1185">Reference proteome</keyword>
<organism evidence="3 4">
    <name type="scientific">Skermanella cutis</name>
    <dbReference type="NCBI Taxonomy" id="2775420"/>
    <lineage>
        <taxon>Bacteria</taxon>
        <taxon>Pseudomonadati</taxon>
        <taxon>Pseudomonadota</taxon>
        <taxon>Alphaproteobacteria</taxon>
        <taxon>Rhodospirillales</taxon>
        <taxon>Azospirillaceae</taxon>
        <taxon>Skermanella</taxon>
    </lineage>
</organism>
<evidence type="ECO:0000313" key="3">
    <source>
        <dbReference type="EMBL" id="QQP89670.1"/>
    </source>
</evidence>
<dbReference type="Gene3D" id="2.60.120.1390">
    <property type="match status" value="1"/>
</dbReference>
<feature type="signal peptide" evidence="2">
    <location>
        <begin position="1"/>
        <end position="24"/>
    </location>
</feature>
<evidence type="ECO:0000256" key="2">
    <source>
        <dbReference type="SAM" id="SignalP"/>
    </source>
</evidence>
<feature type="chain" id="PRO_5046955889" evidence="2">
    <location>
        <begin position="25"/>
        <end position="720"/>
    </location>
</feature>
<dbReference type="Pfam" id="PF11175">
    <property type="entry name" value="DUF2961"/>
    <property type="match status" value="1"/>
</dbReference>
<evidence type="ECO:0000313" key="4">
    <source>
        <dbReference type="Proteomes" id="UP000595197"/>
    </source>
</evidence>
<proteinExistence type="predicted"/>
<accession>A0ABX7B7U1</accession>
<name>A0ABX7B7U1_9PROT</name>
<gene>
    <name evidence="3" type="ORF">IGS68_27525</name>
</gene>
<keyword evidence="2" id="KW-0732">Signal</keyword>
<dbReference type="EMBL" id="CP067420">
    <property type="protein sequence ID" value="QQP89670.1"/>
    <property type="molecule type" value="Genomic_DNA"/>
</dbReference>
<dbReference type="InterPro" id="IPR021345">
    <property type="entry name" value="DUF2961"/>
</dbReference>
<dbReference type="Proteomes" id="UP000595197">
    <property type="component" value="Chromosome"/>
</dbReference>